<accession>A0ABM4B4M2</accession>
<keyword evidence="1" id="KW-0812">Transmembrane</keyword>
<organism evidence="2 3">
    <name type="scientific">Hydra vulgaris</name>
    <name type="common">Hydra</name>
    <name type="synonym">Hydra attenuata</name>
    <dbReference type="NCBI Taxonomy" id="6087"/>
    <lineage>
        <taxon>Eukaryota</taxon>
        <taxon>Metazoa</taxon>
        <taxon>Cnidaria</taxon>
        <taxon>Hydrozoa</taxon>
        <taxon>Hydroidolina</taxon>
        <taxon>Anthoathecata</taxon>
        <taxon>Aplanulata</taxon>
        <taxon>Hydridae</taxon>
        <taxon>Hydra</taxon>
    </lineage>
</organism>
<reference evidence="2" key="1">
    <citation type="submission" date="2025-05" db="UniProtKB">
        <authorList>
            <consortium name="RefSeq"/>
        </authorList>
    </citation>
    <scope>NUCLEOTIDE SEQUENCE [LARGE SCALE GENOMIC DNA]</scope>
</reference>
<proteinExistence type="predicted"/>
<evidence type="ECO:0000256" key="1">
    <source>
        <dbReference type="SAM" id="Phobius"/>
    </source>
</evidence>
<dbReference type="GeneID" id="136075219"/>
<evidence type="ECO:0000313" key="2">
    <source>
        <dbReference type="Proteomes" id="UP001652625"/>
    </source>
</evidence>
<reference evidence="3" key="2">
    <citation type="submission" date="2025-08" db="UniProtKB">
        <authorList>
            <consortium name="RefSeq"/>
        </authorList>
    </citation>
    <scope>IDENTIFICATION</scope>
</reference>
<protein>
    <submittedName>
        <fullName evidence="3">Autophagy-related protein 16-like</fullName>
    </submittedName>
</protein>
<gene>
    <name evidence="3" type="primary">LOC136075219</name>
</gene>
<keyword evidence="1" id="KW-0472">Membrane</keyword>
<feature type="transmembrane region" description="Helical" evidence="1">
    <location>
        <begin position="65"/>
        <end position="83"/>
    </location>
</feature>
<evidence type="ECO:0000313" key="3">
    <source>
        <dbReference type="RefSeq" id="XP_065643779.1"/>
    </source>
</evidence>
<dbReference type="InterPro" id="IPR036322">
    <property type="entry name" value="WD40_repeat_dom_sf"/>
</dbReference>
<dbReference type="Proteomes" id="UP001652625">
    <property type="component" value="Chromosome 01"/>
</dbReference>
<keyword evidence="2" id="KW-1185">Reference proteome</keyword>
<sequence>MFWSRYKLQFYKNTDMNYLLACTQDDSLKLIDLRRNQIVSTYRTDGFKVAFGYTRACFRMLNMLYVGRMTTIFMSAVIATAWHPNGYFILSSDKNKHLILWNDF</sequence>
<dbReference type="Gene3D" id="2.130.10.10">
    <property type="entry name" value="YVTN repeat-like/Quinoprotein amine dehydrogenase"/>
    <property type="match status" value="1"/>
</dbReference>
<dbReference type="InterPro" id="IPR015943">
    <property type="entry name" value="WD40/YVTN_repeat-like_dom_sf"/>
</dbReference>
<name>A0ABM4B4M2_HYDVU</name>
<dbReference type="RefSeq" id="XP_065643779.1">
    <property type="nucleotide sequence ID" value="XM_065787707.1"/>
</dbReference>
<keyword evidence="1" id="KW-1133">Transmembrane helix</keyword>
<dbReference type="SUPFAM" id="SSF50978">
    <property type="entry name" value="WD40 repeat-like"/>
    <property type="match status" value="1"/>
</dbReference>